<dbReference type="PANTHER" id="PTHR31157:SF1">
    <property type="entry name" value="SCP DOMAIN-CONTAINING PROTEIN"/>
    <property type="match status" value="1"/>
</dbReference>
<evidence type="ECO:0000256" key="1">
    <source>
        <dbReference type="SAM" id="MobiDB-lite"/>
    </source>
</evidence>
<dbReference type="Proteomes" id="UP000255505">
    <property type="component" value="Unassembled WGS sequence"/>
</dbReference>
<dbReference type="EMBL" id="LT991977">
    <property type="protein sequence ID" value="SPK74813.1"/>
    <property type="molecule type" value="Genomic_DNA"/>
</dbReference>
<proteinExistence type="predicted"/>
<dbReference type="Pfam" id="PF00188">
    <property type="entry name" value="CAP"/>
    <property type="match status" value="1"/>
</dbReference>
<evidence type="ECO:0000313" key="5">
    <source>
        <dbReference type="Proteomes" id="UP000255505"/>
    </source>
</evidence>
<sequence>MNTPCAGRRGELAPVVWRPAWLAFASVLTLTVLASPLFAQPLAGANTCGALIHTPPSQMDAATRIAAGREAVRCLINAERTSRNLGALSANSRLTSAAQGHADAAASLKWWTGGANPHVNPQTGSTIDSRISATGYCGGKQRLIGEIAYTGRGAGAPSEGCPLGECATPAAAVNWWMNISKSGHREQILTSAYNELGTALAGVAATPDGALPEMGTYVVDFGACDAPEPAPPASGTSPPPPPPPNFQRTAVRFQNMHVNDCPEIGVCDWKLTCHIGNQPDVELLGMVSRNTGEDVPLSTTMTQDGAPPMLVTCTVKERDGPFLFFDSAVWELVGTVSTPFDKGQRDLRINQNRGEGDVTVQILVESLGATHSGTSPPPLPPPPAAPTGCRIPEASFPRCGFLSAQCDAPLPAASEYLIAGVVGQVFRSVPEIGLVDAEYREEGDRTLKVCARNAGGTRCSNGFGASLGPLVCPHPPAHRICPEGQRPCPLKGCIANNQHCDFLQ</sequence>
<organism evidence="3 5">
    <name type="scientific">Cupriavidus taiwanensis</name>
    <dbReference type="NCBI Taxonomy" id="164546"/>
    <lineage>
        <taxon>Bacteria</taxon>
        <taxon>Pseudomonadati</taxon>
        <taxon>Pseudomonadota</taxon>
        <taxon>Betaproteobacteria</taxon>
        <taxon>Burkholderiales</taxon>
        <taxon>Burkholderiaceae</taxon>
        <taxon>Cupriavidus</taxon>
    </lineage>
</organism>
<dbReference type="InterPro" id="IPR035940">
    <property type="entry name" value="CAP_sf"/>
</dbReference>
<accession>A0A375I864</accession>
<dbReference type="Proteomes" id="UP000255505">
    <property type="component" value="Plasmid II"/>
</dbReference>
<feature type="region of interest" description="Disordered" evidence="1">
    <location>
        <begin position="225"/>
        <end position="246"/>
    </location>
</feature>
<dbReference type="InterPro" id="IPR014044">
    <property type="entry name" value="CAP_dom"/>
</dbReference>
<dbReference type="PANTHER" id="PTHR31157">
    <property type="entry name" value="SCP DOMAIN-CONTAINING PROTEIN"/>
    <property type="match status" value="1"/>
</dbReference>
<dbReference type="AlphaFoldDB" id="A0A375I864"/>
<dbReference type="EMBL" id="OOEF01000028">
    <property type="protein sequence ID" value="SPK70011.1"/>
    <property type="molecule type" value="Genomic_DNA"/>
</dbReference>
<evidence type="ECO:0000313" key="4">
    <source>
        <dbReference type="EMBL" id="SPK74813.1"/>
    </source>
</evidence>
<protein>
    <submittedName>
        <fullName evidence="3">Allergen V5/Tpx-1 related protein (Modular protein)</fullName>
    </submittedName>
</protein>
<evidence type="ECO:0000259" key="2">
    <source>
        <dbReference type="Pfam" id="PF00188"/>
    </source>
</evidence>
<reference evidence="3 5" key="1">
    <citation type="submission" date="2018-01" db="EMBL/GenBank/DDBJ databases">
        <authorList>
            <person name="Gaut B.S."/>
            <person name="Morton B.R."/>
            <person name="Clegg M.T."/>
            <person name="Duvall M.R."/>
        </authorList>
    </citation>
    <scope>NUCLEOTIDE SEQUENCE [LARGE SCALE GENOMIC DNA]</scope>
    <source>
        <strain evidence="3">Cupriavidus taiwanensis LMG 19425</strain>
        <plasmid evidence="5">Plasmid ii</plasmid>
    </source>
</reference>
<feature type="domain" description="SCP" evidence="2">
    <location>
        <begin position="75"/>
        <end position="204"/>
    </location>
</feature>
<dbReference type="SUPFAM" id="SSF55797">
    <property type="entry name" value="PR-1-like"/>
    <property type="match status" value="1"/>
</dbReference>
<name>A0A375I864_9BURK</name>
<keyword evidence="4" id="KW-0614">Plasmid</keyword>
<feature type="compositionally biased region" description="Pro residues" evidence="1">
    <location>
        <begin position="228"/>
        <end position="245"/>
    </location>
</feature>
<evidence type="ECO:0000313" key="3">
    <source>
        <dbReference type="EMBL" id="SPK70011.1"/>
    </source>
</evidence>
<dbReference type="Gene3D" id="3.40.33.10">
    <property type="entry name" value="CAP"/>
    <property type="match status" value="1"/>
</dbReference>
<geneLocation type="plasmid" evidence="4">
    <name>II</name>
</geneLocation>
<gene>
    <name evidence="4" type="ORF">CT19425_MP40008</name>
    <name evidence="3" type="ORF">CT19425_U340017</name>
</gene>